<comment type="caution">
    <text evidence="1">The sequence shown here is derived from an EMBL/GenBank/DDBJ whole genome shotgun (WGS) entry which is preliminary data.</text>
</comment>
<evidence type="ECO:0000313" key="2">
    <source>
        <dbReference type="Proteomes" id="UP000305848"/>
    </source>
</evidence>
<reference evidence="1 2" key="1">
    <citation type="submission" date="2019-05" db="EMBL/GenBank/DDBJ databases">
        <title>Panacibacter sp. strain 17mud1-8 Genome sequencing and assembly.</title>
        <authorList>
            <person name="Chhetri G."/>
        </authorList>
    </citation>
    <scope>NUCLEOTIDE SEQUENCE [LARGE SCALE GENOMIC DNA]</scope>
    <source>
        <strain evidence="1 2">17mud1-8</strain>
    </source>
</reference>
<sequence length="573" mass="63955">MQTPSKNICCGILCTCFCCLLQAQNIKKSPFIVHGGISTSGTFYTSNESDTFKTRPHYAWNIYGSFAPKINKFSFPFSFVINDYSRNSKPTYIQMGISPTYKWAKLHLGTRYIRFSPLIYDGQSFTGAGIELNPKSFRLAAFYGRLSKAISIDSVQKNIPRYSRIAYGAKIGIGSASNFIDLIYFHAKDDSSSVSFTNNDTIVDPQENTVLGSSFKLTFFKKLIFTGDIAASGWTPNLSADSITSDTTNYKKLVNFVSNFMTVNISSLASFAGQSTLSFYSRYFNASFNYRRVQPNFNSLGTPYLINDIELFSLTNNFSVAKGRLNINSGISQQHNNLDKKSNTELKTWVSNIGVNAILSKHLNLNLNYFGYNQNQKVNVNTTLSDSALVQQSISQFSATASYNLTKESKLHFISGNLNLSSVNNKNVLLAPQTNSNNLSASIGYSLGFIKKSYSFSVNGLYNRYKQESTNYRSYGANVGSVISLLKEKNLSLQGNVGYYYSSFILAAGTKSNSSNFTYSLNTGYTAKRHSFNLFFNYLYTPPKLINDEINKVFHYAAAFKSFTGSISYAYRL</sequence>
<dbReference type="AlphaFoldDB" id="A0A4U3LCG5"/>
<organism evidence="1 2">
    <name type="scientific">Ilyomonas limi</name>
    <dbReference type="NCBI Taxonomy" id="2575867"/>
    <lineage>
        <taxon>Bacteria</taxon>
        <taxon>Pseudomonadati</taxon>
        <taxon>Bacteroidota</taxon>
        <taxon>Chitinophagia</taxon>
        <taxon>Chitinophagales</taxon>
        <taxon>Chitinophagaceae</taxon>
        <taxon>Ilyomonas</taxon>
    </lineage>
</organism>
<gene>
    <name evidence="1" type="ORF">FC093_01720</name>
</gene>
<dbReference type="EMBL" id="SZQL01000001">
    <property type="protein sequence ID" value="TKK71766.1"/>
    <property type="molecule type" value="Genomic_DNA"/>
</dbReference>
<proteinExistence type="predicted"/>
<protein>
    <recommendedName>
        <fullName evidence="3">Outer membrane protein beta-barrel domain-containing protein</fullName>
    </recommendedName>
</protein>
<dbReference type="RefSeq" id="WP_137260006.1">
    <property type="nucleotide sequence ID" value="NZ_SZQL01000001.1"/>
</dbReference>
<keyword evidence="2" id="KW-1185">Reference proteome</keyword>
<accession>A0A4U3LCG5</accession>
<dbReference type="Proteomes" id="UP000305848">
    <property type="component" value="Unassembled WGS sequence"/>
</dbReference>
<evidence type="ECO:0000313" key="1">
    <source>
        <dbReference type="EMBL" id="TKK71766.1"/>
    </source>
</evidence>
<name>A0A4U3LCG5_9BACT</name>
<dbReference type="OrthoDB" id="1091532at2"/>
<evidence type="ECO:0008006" key="3">
    <source>
        <dbReference type="Google" id="ProtNLM"/>
    </source>
</evidence>